<keyword evidence="1" id="KW-0067">ATP-binding</keyword>
<dbReference type="GO" id="GO:0005524">
    <property type="term" value="F:ATP binding"/>
    <property type="evidence" value="ECO:0007669"/>
    <property type="project" value="UniProtKB-KW"/>
</dbReference>
<keyword evidence="1" id="KW-0547">Nucleotide-binding</keyword>
<protein>
    <submittedName>
        <fullName evidence="1">ATP-binding cassette transporter</fullName>
    </submittedName>
</protein>
<sequence length="474" mass="55137">MHRSSPSDSRGSNNVEIVQPCANEHLYIFQGFRVSMLKSVNYMLRRLGPRTKLRKYHYYTDRTEALLKSRRNIPAGPEHNPVRGIIGRHVELSVRADREVWWTQKAKEMEAAQKAGNIRRLFQLFRSSGPRRPPASETIKHQNGTTISNKEERLDRWAEYFEQQLSGHQLALIWSPQDGDRVNPTVPDWRHYKICLPTDVSGVLVVSFYPDCLNECLEVYAPRIDCTRRQKGATAEPFYDRPSDWSITHSRTCIFTGRIDTGLVFTIGGKYKRHRVQVCVRDSRWSLDWVTVRSAISWIALFAEYSTANMRKQVDQFDRSRNETVVVRRHIVVREKLTREQQVGVRHGRSCVDQMFTLRQKLERTPECLQMALQENLVNLEYASGIAFVFEEDKSQGFLDEMTKAIPSLVRQRLHFDYPDGTGHRNENTMFQSPSLDLVVFHIVFIYDKQHKDDCSSICDKHNLIANQLMSPFS</sequence>
<accession>G7YMQ7</accession>
<dbReference type="AlphaFoldDB" id="G7YMQ7"/>
<proteinExistence type="predicted"/>
<keyword evidence="2" id="KW-1185">Reference proteome</keyword>
<organism evidence="1 2">
    <name type="scientific">Clonorchis sinensis</name>
    <name type="common">Chinese liver fluke</name>
    <dbReference type="NCBI Taxonomy" id="79923"/>
    <lineage>
        <taxon>Eukaryota</taxon>
        <taxon>Metazoa</taxon>
        <taxon>Spiralia</taxon>
        <taxon>Lophotrochozoa</taxon>
        <taxon>Platyhelminthes</taxon>
        <taxon>Trematoda</taxon>
        <taxon>Digenea</taxon>
        <taxon>Opisthorchiida</taxon>
        <taxon>Opisthorchiata</taxon>
        <taxon>Opisthorchiidae</taxon>
        <taxon>Clonorchis</taxon>
    </lineage>
</organism>
<dbReference type="Proteomes" id="UP000008909">
    <property type="component" value="Unassembled WGS sequence"/>
</dbReference>
<evidence type="ECO:0000313" key="2">
    <source>
        <dbReference type="Proteomes" id="UP000008909"/>
    </source>
</evidence>
<reference evidence="1" key="1">
    <citation type="journal article" date="2011" name="Genome Biol.">
        <title>The draft genome of the carcinogenic human liver fluke Clonorchis sinensis.</title>
        <authorList>
            <person name="Wang X."/>
            <person name="Chen W."/>
            <person name="Huang Y."/>
            <person name="Sun J."/>
            <person name="Men J."/>
            <person name="Liu H."/>
            <person name="Luo F."/>
            <person name="Guo L."/>
            <person name="Lv X."/>
            <person name="Deng C."/>
            <person name="Zhou C."/>
            <person name="Fan Y."/>
            <person name="Li X."/>
            <person name="Huang L."/>
            <person name="Hu Y."/>
            <person name="Liang C."/>
            <person name="Hu X."/>
            <person name="Xu J."/>
            <person name="Yu X."/>
        </authorList>
    </citation>
    <scope>NUCLEOTIDE SEQUENCE [LARGE SCALE GENOMIC DNA]</scope>
    <source>
        <strain evidence="1">Henan</strain>
    </source>
</reference>
<name>G7YMQ7_CLOSI</name>
<dbReference type="EMBL" id="DF143814">
    <property type="protein sequence ID" value="GAA54238.1"/>
    <property type="molecule type" value="Genomic_DNA"/>
</dbReference>
<evidence type="ECO:0000313" key="1">
    <source>
        <dbReference type="EMBL" id="GAA54238.1"/>
    </source>
</evidence>
<gene>
    <name evidence="1" type="ORF">CLF_112919</name>
</gene>
<reference key="2">
    <citation type="submission" date="2011-10" db="EMBL/GenBank/DDBJ databases">
        <title>The genome and transcriptome sequence of Clonorchis sinensis provide insights into the carcinogenic liver fluke.</title>
        <authorList>
            <person name="Wang X."/>
            <person name="Huang Y."/>
            <person name="Chen W."/>
            <person name="Liu H."/>
            <person name="Guo L."/>
            <person name="Chen Y."/>
            <person name="Luo F."/>
            <person name="Zhou W."/>
            <person name="Sun J."/>
            <person name="Mao Q."/>
            <person name="Liang P."/>
            <person name="Zhou C."/>
            <person name="Tian Y."/>
            <person name="Men J."/>
            <person name="Lv X."/>
            <person name="Huang L."/>
            <person name="Zhou J."/>
            <person name="Hu Y."/>
            <person name="Li R."/>
            <person name="Zhang F."/>
            <person name="Lei H."/>
            <person name="Li X."/>
            <person name="Hu X."/>
            <person name="Liang C."/>
            <person name="Xu J."/>
            <person name="Wu Z."/>
            <person name="Yu X."/>
        </authorList>
    </citation>
    <scope>NUCLEOTIDE SEQUENCE</scope>
    <source>
        <strain>Henan</strain>
    </source>
</reference>